<evidence type="ECO:0000313" key="2">
    <source>
        <dbReference type="EMBL" id="KAK4186881.1"/>
    </source>
</evidence>
<organism evidence="2 3">
    <name type="scientific">Podospora australis</name>
    <dbReference type="NCBI Taxonomy" id="1536484"/>
    <lineage>
        <taxon>Eukaryota</taxon>
        <taxon>Fungi</taxon>
        <taxon>Dikarya</taxon>
        <taxon>Ascomycota</taxon>
        <taxon>Pezizomycotina</taxon>
        <taxon>Sordariomycetes</taxon>
        <taxon>Sordariomycetidae</taxon>
        <taxon>Sordariales</taxon>
        <taxon>Podosporaceae</taxon>
        <taxon>Podospora</taxon>
    </lineage>
</organism>
<dbReference type="Proteomes" id="UP001302126">
    <property type="component" value="Unassembled WGS sequence"/>
</dbReference>
<feature type="compositionally biased region" description="Basic and acidic residues" evidence="1">
    <location>
        <begin position="1"/>
        <end position="21"/>
    </location>
</feature>
<evidence type="ECO:0000256" key="1">
    <source>
        <dbReference type="SAM" id="MobiDB-lite"/>
    </source>
</evidence>
<accession>A0AAN6WRX7</accession>
<gene>
    <name evidence="2" type="ORF">QBC35DRAFT_452820</name>
</gene>
<protein>
    <submittedName>
        <fullName evidence="2">Uncharacterized protein</fullName>
    </submittedName>
</protein>
<feature type="compositionally biased region" description="Polar residues" evidence="1">
    <location>
        <begin position="22"/>
        <end position="40"/>
    </location>
</feature>
<keyword evidence="3" id="KW-1185">Reference proteome</keyword>
<sequence length="67" mass="7527">MPHAVRDEQVPGDNNHRDNQHHITATPSAPAVGTTQSQSPMLKAWEEEHNRSNLTINETLFLVELSK</sequence>
<evidence type="ECO:0000313" key="3">
    <source>
        <dbReference type="Proteomes" id="UP001302126"/>
    </source>
</evidence>
<proteinExistence type="predicted"/>
<dbReference type="AlphaFoldDB" id="A0AAN6WRX7"/>
<feature type="region of interest" description="Disordered" evidence="1">
    <location>
        <begin position="1"/>
        <end position="40"/>
    </location>
</feature>
<dbReference type="EMBL" id="MU864413">
    <property type="protein sequence ID" value="KAK4186881.1"/>
    <property type="molecule type" value="Genomic_DNA"/>
</dbReference>
<reference evidence="2" key="1">
    <citation type="journal article" date="2023" name="Mol. Phylogenet. Evol.">
        <title>Genome-scale phylogeny and comparative genomics of the fungal order Sordariales.</title>
        <authorList>
            <person name="Hensen N."/>
            <person name="Bonometti L."/>
            <person name="Westerberg I."/>
            <person name="Brannstrom I.O."/>
            <person name="Guillou S."/>
            <person name="Cros-Aarteil S."/>
            <person name="Calhoun S."/>
            <person name="Haridas S."/>
            <person name="Kuo A."/>
            <person name="Mondo S."/>
            <person name="Pangilinan J."/>
            <person name="Riley R."/>
            <person name="LaButti K."/>
            <person name="Andreopoulos B."/>
            <person name="Lipzen A."/>
            <person name="Chen C."/>
            <person name="Yan M."/>
            <person name="Daum C."/>
            <person name="Ng V."/>
            <person name="Clum A."/>
            <person name="Steindorff A."/>
            <person name="Ohm R.A."/>
            <person name="Martin F."/>
            <person name="Silar P."/>
            <person name="Natvig D.O."/>
            <person name="Lalanne C."/>
            <person name="Gautier V."/>
            <person name="Ament-Velasquez S.L."/>
            <person name="Kruys A."/>
            <person name="Hutchinson M.I."/>
            <person name="Powell A.J."/>
            <person name="Barry K."/>
            <person name="Miller A.N."/>
            <person name="Grigoriev I.V."/>
            <person name="Debuchy R."/>
            <person name="Gladieux P."/>
            <person name="Hiltunen Thoren M."/>
            <person name="Johannesson H."/>
        </authorList>
    </citation>
    <scope>NUCLEOTIDE SEQUENCE</scope>
    <source>
        <strain evidence="2">PSN309</strain>
    </source>
</reference>
<comment type="caution">
    <text evidence="2">The sequence shown here is derived from an EMBL/GenBank/DDBJ whole genome shotgun (WGS) entry which is preliminary data.</text>
</comment>
<name>A0AAN6WRX7_9PEZI</name>
<reference evidence="2" key="2">
    <citation type="submission" date="2023-05" db="EMBL/GenBank/DDBJ databases">
        <authorList>
            <consortium name="Lawrence Berkeley National Laboratory"/>
            <person name="Steindorff A."/>
            <person name="Hensen N."/>
            <person name="Bonometti L."/>
            <person name="Westerberg I."/>
            <person name="Brannstrom I.O."/>
            <person name="Guillou S."/>
            <person name="Cros-Aarteil S."/>
            <person name="Calhoun S."/>
            <person name="Haridas S."/>
            <person name="Kuo A."/>
            <person name="Mondo S."/>
            <person name="Pangilinan J."/>
            <person name="Riley R."/>
            <person name="Labutti K."/>
            <person name="Andreopoulos B."/>
            <person name="Lipzen A."/>
            <person name="Chen C."/>
            <person name="Yanf M."/>
            <person name="Daum C."/>
            <person name="Ng V."/>
            <person name="Clum A."/>
            <person name="Ohm R."/>
            <person name="Martin F."/>
            <person name="Silar P."/>
            <person name="Natvig D."/>
            <person name="Lalanne C."/>
            <person name="Gautier V."/>
            <person name="Ament-Velasquez S.L."/>
            <person name="Kruys A."/>
            <person name="Hutchinson M.I."/>
            <person name="Powell A.J."/>
            <person name="Barry K."/>
            <person name="Miller A.N."/>
            <person name="Grigoriev I.V."/>
            <person name="Debuchy R."/>
            <person name="Gladieux P."/>
            <person name="Thoren M.H."/>
            <person name="Johannesson H."/>
        </authorList>
    </citation>
    <scope>NUCLEOTIDE SEQUENCE</scope>
    <source>
        <strain evidence="2">PSN309</strain>
    </source>
</reference>